<evidence type="ECO:0000313" key="2">
    <source>
        <dbReference type="Proteomes" id="UP000233256"/>
    </source>
</evidence>
<evidence type="ECO:0008006" key="3">
    <source>
        <dbReference type="Google" id="ProtNLM"/>
    </source>
</evidence>
<dbReference type="EMBL" id="PGXC01000003">
    <property type="protein sequence ID" value="PKK91121.1"/>
    <property type="molecule type" value="Genomic_DNA"/>
</dbReference>
<dbReference type="Gene3D" id="2.60.200.20">
    <property type="match status" value="1"/>
</dbReference>
<dbReference type="SUPFAM" id="SSF49879">
    <property type="entry name" value="SMAD/FHA domain"/>
    <property type="match status" value="1"/>
</dbReference>
<reference evidence="1 2" key="1">
    <citation type="journal article" date="2017" name="ISME J.">
        <title>Potential for microbial H2 and metal transformations associated with novel bacteria and archaea in deep terrestrial subsurface sediments.</title>
        <authorList>
            <person name="Hernsdorf A.W."/>
            <person name="Amano Y."/>
            <person name="Miyakawa K."/>
            <person name="Ise K."/>
            <person name="Suzuki Y."/>
            <person name="Anantharaman K."/>
            <person name="Probst A."/>
            <person name="Burstein D."/>
            <person name="Thomas B.C."/>
            <person name="Banfield J.F."/>
        </authorList>
    </citation>
    <scope>NUCLEOTIDE SEQUENCE [LARGE SCALE GENOMIC DNA]</scope>
    <source>
        <strain evidence="1">HGW-Wallbacteria-1</strain>
    </source>
</reference>
<protein>
    <recommendedName>
        <fullName evidence="3">FHA domain-containing protein</fullName>
    </recommendedName>
</protein>
<organism evidence="1 2">
    <name type="scientific">Candidatus Wallbacteria bacterium HGW-Wallbacteria-1</name>
    <dbReference type="NCBI Taxonomy" id="2013854"/>
    <lineage>
        <taxon>Bacteria</taxon>
        <taxon>Candidatus Walliibacteriota</taxon>
    </lineage>
</organism>
<dbReference type="CDD" id="cd00060">
    <property type="entry name" value="FHA"/>
    <property type="match status" value="1"/>
</dbReference>
<accession>A0A2N1PS13</accession>
<gene>
    <name evidence="1" type="ORF">CVV64_04960</name>
</gene>
<comment type="caution">
    <text evidence="1">The sequence shown here is derived from an EMBL/GenBank/DDBJ whole genome shotgun (WGS) entry which is preliminary data.</text>
</comment>
<sequence>MGWFGLKGGQAETRTSTILVGSDPELTDLVLEDSQVLSIHAEIYGNLEDVAGGQMVRMYISSKNGGMIKILPPDADVRDEYYRWEVLQDVELRSGDRLIIGPFEIRVREVEDPDLSDEESPYEFELINLREEGLL</sequence>
<proteinExistence type="predicted"/>
<dbReference type="InterPro" id="IPR008984">
    <property type="entry name" value="SMAD_FHA_dom_sf"/>
</dbReference>
<name>A0A2N1PS13_9BACT</name>
<dbReference type="Proteomes" id="UP000233256">
    <property type="component" value="Unassembled WGS sequence"/>
</dbReference>
<evidence type="ECO:0000313" key="1">
    <source>
        <dbReference type="EMBL" id="PKK91121.1"/>
    </source>
</evidence>
<dbReference type="AlphaFoldDB" id="A0A2N1PS13"/>